<evidence type="ECO:0000313" key="2">
    <source>
        <dbReference type="Proteomes" id="UP000501969"/>
    </source>
</evidence>
<dbReference type="Proteomes" id="UP000501969">
    <property type="component" value="Segment"/>
</dbReference>
<dbReference type="EMBL" id="MH124167">
    <property type="protein sequence ID" value="AXU41585.1"/>
    <property type="molecule type" value="Genomic_DNA"/>
</dbReference>
<protein>
    <submittedName>
        <fullName evidence="1">ORF139</fullName>
    </submittedName>
</protein>
<accession>A0A346TPS5</accession>
<reference evidence="1 2" key="1">
    <citation type="submission" date="2018-03" db="EMBL/GenBank/DDBJ databases">
        <title>Complete genome sequence of a second alphabaculovirus from the true armyworm, Mythimna unipuncta.</title>
        <authorList>
            <person name="Harrison R.L."/>
            <person name="Mowery J.D."/>
            <person name="Bauchan G.R."/>
            <person name="Theilmann D.A."/>
            <person name="Erlandson M.A."/>
        </authorList>
    </citation>
    <scope>NUCLEOTIDE SEQUENCE [LARGE SCALE GENOMIC DNA]</scope>
    <source>
        <strain evidence="1 2">KY310</strain>
    </source>
</reference>
<proteinExistence type="predicted"/>
<sequence>MAWTSGDKLSTKLYYFNVNYERDPRVGQLMMWKCYDFYKSLFFCTAAKHGKYSVTFELPGVLQFLTYKESVQYLMYRSVASVSEDGGMIASDASCSYFQSFLTLPDKLVSLRHFTAFINNNTKACDYMKDSYGNRCTYNTDIVDVSKIVFGDECQVNDLVHRCLADERVRKLFSWCMLVEILVACQKLREASLRDYHNEHDDCDRLHIVRFVTIKVLAQILIGIIMCRPLADKSRVECQVIDICKRIIRKDYWPSPEEDYEKDYELCRTQLNELFGPVLNVENFNSRQIAHNDICYTYKANEAVVYKAAFVQLLFNRMKIRHRPFDNDTVMNVFVVFAKPFKVEQVVLDEYVVIEDDEYN</sequence>
<dbReference type="RefSeq" id="YP_010796597.1">
    <property type="nucleotide sequence ID" value="NC_076031.1"/>
</dbReference>
<evidence type="ECO:0000313" key="1">
    <source>
        <dbReference type="EMBL" id="AXU41585.1"/>
    </source>
</evidence>
<dbReference type="GeneID" id="80534092"/>
<name>A0A346TPS5_9ABAC</name>
<organism evidence="1 2">
    <name type="scientific">Mythimna unipuncta nucleopolyhedrovirus</name>
    <dbReference type="NCBI Taxonomy" id="447897"/>
    <lineage>
        <taxon>Viruses</taxon>
        <taxon>Viruses incertae sedis</taxon>
        <taxon>Naldaviricetes</taxon>
        <taxon>Lefavirales</taxon>
        <taxon>Baculoviridae</taxon>
        <taxon>Alphabaculovirus</taxon>
    </lineage>
</organism>
<keyword evidence="2" id="KW-1185">Reference proteome</keyword>
<dbReference type="KEGG" id="vg:80534092"/>